<dbReference type="Proteomes" id="UP000325788">
    <property type="component" value="Unassembled WGS sequence"/>
</dbReference>
<dbReference type="Gene3D" id="1.20.1600.10">
    <property type="entry name" value="Outer membrane efflux proteins (OEP)"/>
    <property type="match status" value="1"/>
</dbReference>
<evidence type="ECO:0000256" key="1">
    <source>
        <dbReference type="ARBA" id="ARBA00007613"/>
    </source>
</evidence>
<evidence type="ECO:0000313" key="2">
    <source>
        <dbReference type="EMBL" id="KAB1856723.1"/>
    </source>
</evidence>
<name>A0A5N4WLT6_9GAMM</name>
<sequence length="455" mass="51140">MSFKTSKVPDFDPIRVFMRAIGLVLSVALCSSPVWAGEQPQSLTLSQAIQRSTDYQQAQGVWKTQQQIATAHIKQAKLWINPELSIEQTGFNSDQDRELALGLSQRLDIFGERKANQKRAKIAEQQIGLKQQIYLAQLELAVKYLWSQLAIYELERQVVQEQLYVSEENLNAITKRYQAGSVAQVDVDRARLSHAESLRLFRQADLQVQLAKQYLSSTWGERDQSVAVALNPSHLWPTTTARQVQQHLAANLIEKKRQLLLLDSHAKIEQLKAQARPSPTVNVGVNRSRSVETNADNALVVGVSIPLNLFDRQQYGKEIAQAQQTQLEQQQEFYLKQNALQVGSLLTELQGLEVQFKVLQQTQLPLAQTVQQKTLQGFKVGKFALLDVQQATLQLQEVRMRKVQLLKDAWQCALAAESLSLGIDPSQVMNKDAIAQLNQSLWQDTQALSDIGGGN</sequence>
<dbReference type="PANTHER" id="PTHR30203">
    <property type="entry name" value="OUTER MEMBRANE CATION EFFLUX PROTEIN"/>
    <property type="match status" value="1"/>
</dbReference>
<dbReference type="EMBL" id="VXLD01000003">
    <property type="protein sequence ID" value="KAB1856723.1"/>
    <property type="molecule type" value="Genomic_DNA"/>
</dbReference>
<dbReference type="GO" id="GO:0015562">
    <property type="term" value="F:efflux transmembrane transporter activity"/>
    <property type="evidence" value="ECO:0007669"/>
    <property type="project" value="InterPro"/>
</dbReference>
<dbReference type="Pfam" id="PF02321">
    <property type="entry name" value="OEP"/>
    <property type="match status" value="1"/>
</dbReference>
<evidence type="ECO:0000313" key="3">
    <source>
        <dbReference type="Proteomes" id="UP000325788"/>
    </source>
</evidence>
<organism evidence="2 3">
    <name type="scientific">Acinetobacter tandoii</name>
    <dbReference type="NCBI Taxonomy" id="202954"/>
    <lineage>
        <taxon>Bacteria</taxon>
        <taxon>Pseudomonadati</taxon>
        <taxon>Pseudomonadota</taxon>
        <taxon>Gammaproteobacteria</taxon>
        <taxon>Moraxellales</taxon>
        <taxon>Moraxellaceae</taxon>
        <taxon>Acinetobacter</taxon>
    </lineage>
</organism>
<protein>
    <submittedName>
        <fullName evidence="2">TolC family protein</fullName>
    </submittedName>
</protein>
<dbReference type="PANTHER" id="PTHR30203:SF24">
    <property type="entry name" value="BLR4935 PROTEIN"/>
    <property type="match status" value="1"/>
</dbReference>
<proteinExistence type="inferred from homology"/>
<dbReference type="InterPro" id="IPR003423">
    <property type="entry name" value="OMP_efflux"/>
</dbReference>
<dbReference type="SUPFAM" id="SSF56954">
    <property type="entry name" value="Outer membrane efflux proteins (OEP)"/>
    <property type="match status" value="1"/>
</dbReference>
<gene>
    <name evidence="2" type="ORF">F4W09_06980</name>
</gene>
<dbReference type="AlphaFoldDB" id="A0A5N4WLT6"/>
<accession>A0A5N4WLT6</accession>
<comment type="similarity">
    <text evidence="1">Belongs to the outer membrane factor (OMF) (TC 1.B.17) family.</text>
</comment>
<comment type="caution">
    <text evidence="2">The sequence shown here is derived from an EMBL/GenBank/DDBJ whole genome shotgun (WGS) entry which is preliminary data.</text>
</comment>
<reference evidence="2 3" key="1">
    <citation type="submission" date="2019-09" db="EMBL/GenBank/DDBJ databases">
        <title>Draft genome sequence of Acinetobacter tandoii W4-4-4 isolated from environmental water sample.</title>
        <authorList>
            <person name="Wee S.K."/>
            <person name="Yan B."/>
            <person name="Mustaffa S.B."/>
            <person name="Yap E.P.H."/>
        </authorList>
    </citation>
    <scope>NUCLEOTIDE SEQUENCE [LARGE SCALE GENOMIC DNA]</scope>
    <source>
        <strain evidence="2 3">W4-4-4</strain>
    </source>
</reference>
<dbReference type="InterPro" id="IPR010131">
    <property type="entry name" value="MdtP/NodT-like"/>
</dbReference>